<dbReference type="STRING" id="1796606.A2G96_28255"/>
<reference evidence="2 3" key="1">
    <citation type="submission" date="2016-03" db="EMBL/GenBank/DDBJ databases">
        <title>Complete genome sequence of a novel chlorpyrifos degrading bacterium, Cupriavidus nantongensis sp. X1.</title>
        <authorList>
            <person name="Fang L."/>
        </authorList>
    </citation>
    <scope>NUCLEOTIDE SEQUENCE [LARGE SCALE GENOMIC DNA]</scope>
    <source>
        <strain evidence="2 3">X1</strain>
    </source>
</reference>
<dbReference type="Gene3D" id="3.40.50.10540">
    <property type="entry name" value="Crotonobetainyl-coa:carnitine coa-transferase, domain 1"/>
    <property type="match status" value="2"/>
</dbReference>
<proteinExistence type="predicted"/>
<keyword evidence="1 2" id="KW-0808">Transferase</keyword>
<dbReference type="SUPFAM" id="SSF89796">
    <property type="entry name" value="CoA-transferase family III (CaiB/BaiF)"/>
    <property type="match status" value="2"/>
</dbReference>
<gene>
    <name evidence="2" type="ORF">A2G96_28255</name>
</gene>
<dbReference type="Proteomes" id="UP000075238">
    <property type="component" value="Chromosome 2"/>
</dbReference>
<dbReference type="GO" id="GO:0008410">
    <property type="term" value="F:CoA-transferase activity"/>
    <property type="evidence" value="ECO:0007669"/>
    <property type="project" value="TreeGrafter"/>
</dbReference>
<dbReference type="PANTHER" id="PTHR48207">
    <property type="entry name" value="SUCCINATE--HYDROXYMETHYLGLUTARATE COA-TRANSFERASE"/>
    <property type="match status" value="1"/>
</dbReference>
<accession>A0A142JUA1</accession>
<dbReference type="AlphaFoldDB" id="A0A142JUA1"/>
<dbReference type="InterPro" id="IPR044855">
    <property type="entry name" value="CoA-Trfase_III_dom3_sf"/>
</dbReference>
<dbReference type="Gene3D" id="3.30.1540.10">
    <property type="entry name" value="formyl-coa transferase, domain 3"/>
    <property type="match status" value="2"/>
</dbReference>
<dbReference type="EMBL" id="CP014845">
    <property type="protein sequence ID" value="AMR81663.1"/>
    <property type="molecule type" value="Genomic_DNA"/>
</dbReference>
<evidence type="ECO:0000256" key="1">
    <source>
        <dbReference type="ARBA" id="ARBA00022679"/>
    </source>
</evidence>
<evidence type="ECO:0000313" key="3">
    <source>
        <dbReference type="Proteomes" id="UP000075238"/>
    </source>
</evidence>
<dbReference type="KEGG" id="cnan:A2G96_28255"/>
<dbReference type="RefSeq" id="WP_062803456.1">
    <property type="nucleotide sequence ID" value="NZ_CP014845.1"/>
</dbReference>
<sequence>MIKHGFDPAQLALGGLRVLEVGSGPALAYAGKLFSDFGAEVIKVESPAGDAWRRMPPLVSAAGAAEPESALFAWLNTNKRSVTADDRNVEDGAWLAQLALTCDVVLDARALAAGPGILGTPVWQQAADATPPHEPIEVALTWFGESGPYSRYAGAEAVCRALAGAVHGSGPADGPPHMPHDVQSAIVVGLSAFSAAVSALIGSGQGSRRYVLSAHEAIFGVVEMEAGMVQDQRHPLQRLGVNRFCGTHPAGIYQTAEGWIGIFTHTLPQWKGLCAAIGRPDLGDDPRYASGPERMERADEIDALLMPAFLTRTARQWFEILGDKKHPAVIVPTMETLLGQAVHRQRGAFVPVGVGGASFEGPVVPLRLDAAGPLPGGNAPAKGAHDLHYRTAGLDYRPRQTLKRTAGERLPLQGIRVVDLTMGWAGPLAARTLADFGAEIIKVESTGYPDWWRGANFTEAFYRDRLYEKNSNFNLMNRNKLGITLDLTRPEGRQLLLQLVEGADAVIENYSAEVLPKLGLDYEALRARNERLVMLSMPAFGLGNAWSNTRAYGGTLEQASGLPLYTGHPDGPPAMTSYAYGDPVGGLNGGAAILLALFVQQATGQGRHINLSQVEAMLPMAAPFILEQSVSGAVSPRQGNRHPMHSPHGCFRCAGDDAWIVLTVTDADWPALCGAIGRADLAADPRLAHASGRRAEEDRIEQAIKSWSVVRDAEAAMQQLQQAGIAAGVARPMSQVLQDPHLRARGFWREVERAHIGTYISSTAWFRSGPDPVPIRHVAPTLGEHTEAVLRRVLGLSADRIASLAQQGITGTVAKPRQATPMP</sequence>
<dbReference type="InterPro" id="IPR003673">
    <property type="entry name" value="CoA-Trfase_fam_III"/>
</dbReference>
<dbReference type="InterPro" id="IPR050483">
    <property type="entry name" value="CoA-transferase_III_domain"/>
</dbReference>
<dbReference type="PANTHER" id="PTHR48207:SF3">
    <property type="entry name" value="SUCCINATE--HYDROXYMETHYLGLUTARATE COA-TRANSFERASE"/>
    <property type="match status" value="1"/>
</dbReference>
<keyword evidence="3" id="KW-1185">Reference proteome</keyword>
<name>A0A142JUA1_9BURK</name>
<protein>
    <submittedName>
        <fullName evidence="2">Formyl-CoA transferase</fullName>
    </submittedName>
</protein>
<dbReference type="OrthoDB" id="9058532at2"/>
<dbReference type="InterPro" id="IPR023606">
    <property type="entry name" value="CoA-Trfase_III_dom_1_sf"/>
</dbReference>
<organism evidence="2 3">
    <name type="scientific">Cupriavidus nantongensis</name>
    <dbReference type="NCBI Taxonomy" id="1796606"/>
    <lineage>
        <taxon>Bacteria</taxon>
        <taxon>Pseudomonadati</taxon>
        <taxon>Pseudomonadota</taxon>
        <taxon>Betaproteobacteria</taxon>
        <taxon>Burkholderiales</taxon>
        <taxon>Burkholderiaceae</taxon>
        <taxon>Cupriavidus</taxon>
    </lineage>
</organism>
<evidence type="ECO:0000313" key="2">
    <source>
        <dbReference type="EMBL" id="AMR81663.1"/>
    </source>
</evidence>
<dbReference type="Pfam" id="PF02515">
    <property type="entry name" value="CoA_transf_3"/>
    <property type="match status" value="2"/>
</dbReference>